<dbReference type="PANTHER" id="PTHR46796">
    <property type="entry name" value="HTH-TYPE TRANSCRIPTIONAL ACTIVATOR RHAS-RELATED"/>
    <property type="match status" value="1"/>
</dbReference>
<keyword evidence="3" id="KW-0804">Transcription</keyword>
<evidence type="ECO:0000256" key="3">
    <source>
        <dbReference type="ARBA" id="ARBA00023163"/>
    </source>
</evidence>
<evidence type="ECO:0000313" key="6">
    <source>
        <dbReference type="EMBL" id="PSR64293.1"/>
    </source>
</evidence>
<dbReference type="PANTHER" id="PTHR46796:SF15">
    <property type="entry name" value="BLL1074 PROTEIN"/>
    <property type="match status" value="1"/>
</dbReference>
<organism evidence="6 7">
    <name type="scientific">Nocardia nova</name>
    <dbReference type="NCBI Taxonomy" id="37330"/>
    <lineage>
        <taxon>Bacteria</taxon>
        <taxon>Bacillati</taxon>
        <taxon>Actinomycetota</taxon>
        <taxon>Actinomycetes</taxon>
        <taxon>Mycobacteriales</taxon>
        <taxon>Nocardiaceae</taxon>
        <taxon>Nocardia</taxon>
    </lineage>
</organism>
<dbReference type="GO" id="GO:0003700">
    <property type="term" value="F:DNA-binding transcription factor activity"/>
    <property type="evidence" value="ECO:0007669"/>
    <property type="project" value="InterPro"/>
</dbReference>
<dbReference type="InterPro" id="IPR046532">
    <property type="entry name" value="DUF6597"/>
</dbReference>
<dbReference type="Gene3D" id="1.10.10.60">
    <property type="entry name" value="Homeodomain-like"/>
    <property type="match status" value="1"/>
</dbReference>
<evidence type="ECO:0000313" key="7">
    <source>
        <dbReference type="Proteomes" id="UP000241647"/>
    </source>
</evidence>
<dbReference type="EMBL" id="PYHS01000004">
    <property type="protein sequence ID" value="PSR64293.1"/>
    <property type="molecule type" value="Genomic_DNA"/>
</dbReference>
<gene>
    <name evidence="6" type="ORF">C8259_08680</name>
</gene>
<evidence type="ECO:0000256" key="1">
    <source>
        <dbReference type="ARBA" id="ARBA00023015"/>
    </source>
</evidence>
<evidence type="ECO:0000256" key="4">
    <source>
        <dbReference type="SAM" id="MobiDB-lite"/>
    </source>
</evidence>
<name>A0A2T2Z954_9NOCA</name>
<dbReference type="PROSITE" id="PS01124">
    <property type="entry name" value="HTH_ARAC_FAMILY_2"/>
    <property type="match status" value="1"/>
</dbReference>
<feature type="compositionally biased region" description="Polar residues" evidence="4">
    <location>
        <begin position="251"/>
        <end position="260"/>
    </location>
</feature>
<dbReference type="InterPro" id="IPR018060">
    <property type="entry name" value="HTH_AraC"/>
</dbReference>
<dbReference type="Proteomes" id="UP000241647">
    <property type="component" value="Unassembled WGS sequence"/>
</dbReference>
<dbReference type="InterPro" id="IPR050204">
    <property type="entry name" value="AraC_XylS_family_regulators"/>
</dbReference>
<dbReference type="RefSeq" id="WP_063030737.1">
    <property type="nucleotide sequence ID" value="NZ_PYHS01000004.1"/>
</dbReference>
<dbReference type="AlphaFoldDB" id="A0A2T2Z954"/>
<proteinExistence type="predicted"/>
<dbReference type="GO" id="GO:0043565">
    <property type="term" value="F:sequence-specific DNA binding"/>
    <property type="evidence" value="ECO:0007669"/>
    <property type="project" value="InterPro"/>
</dbReference>
<accession>A0A2T2Z954</accession>
<feature type="region of interest" description="Disordered" evidence="4">
    <location>
        <begin position="240"/>
        <end position="260"/>
    </location>
</feature>
<protein>
    <submittedName>
        <fullName evidence="6">AraC family transcriptional regulator</fullName>
    </submittedName>
</protein>
<dbReference type="Pfam" id="PF20240">
    <property type="entry name" value="DUF6597"/>
    <property type="match status" value="1"/>
</dbReference>
<dbReference type="SMART" id="SM00342">
    <property type="entry name" value="HTH_ARAC"/>
    <property type="match status" value="1"/>
</dbReference>
<reference evidence="6 7" key="1">
    <citation type="submission" date="2018-02" db="EMBL/GenBank/DDBJ databases">
        <title>8 Nocardia nova and 1 Nocardia cyriacigeorgica strain used for evolution to TMP-SMX.</title>
        <authorList>
            <person name="Mehta H."/>
            <person name="Weng J."/>
            <person name="Shamoo Y."/>
        </authorList>
    </citation>
    <scope>NUCLEOTIDE SEQUENCE [LARGE SCALE GENOMIC DNA]</scope>
    <source>
        <strain evidence="6 7">ATCC 33727</strain>
    </source>
</reference>
<comment type="caution">
    <text evidence="6">The sequence shown here is derived from an EMBL/GenBank/DDBJ whole genome shotgun (WGS) entry which is preliminary data.</text>
</comment>
<keyword evidence="2" id="KW-0238">DNA-binding</keyword>
<feature type="domain" description="HTH araC/xylS-type" evidence="5">
    <location>
        <begin position="137"/>
        <end position="234"/>
    </location>
</feature>
<dbReference type="Pfam" id="PF12833">
    <property type="entry name" value="HTH_18"/>
    <property type="match status" value="1"/>
</dbReference>
<keyword evidence="1" id="KW-0805">Transcription regulation</keyword>
<sequence length="260" mass="27712">MAENSPELYRERRSRASSGAIVWQRQVTGESATVLPDGCMDLLWLGGRLLVAGPDTRAYHSGAAAQTVYGIRFAPGTAPALLGVRAPELLDRRAELDEVWSSRRARAMADVVAAAPDPLRGLEEVARRCAAVTAPPDPVVAQIVRRLDAGETVAATADTLGLGARRLHRLSVAAFGYGPKMLARVLRMRRALDLSRTGIGFAETAVLAGYADQAHMNREIRALTGRSPGRIRGAAARAEEYQPSGAYRSTPLPSGSCTVA</sequence>
<evidence type="ECO:0000256" key="2">
    <source>
        <dbReference type="ARBA" id="ARBA00023125"/>
    </source>
</evidence>
<evidence type="ECO:0000259" key="5">
    <source>
        <dbReference type="PROSITE" id="PS01124"/>
    </source>
</evidence>